<dbReference type="InterPro" id="IPR033859">
    <property type="entry name" value="MPN_CSN6"/>
</dbReference>
<dbReference type="InterPro" id="IPR024969">
    <property type="entry name" value="EIF3F/CSN6-like_C"/>
</dbReference>
<evidence type="ECO:0000256" key="6">
    <source>
        <dbReference type="ARBA" id="ARBA00023242"/>
    </source>
</evidence>
<dbReference type="PANTHER" id="PTHR10540:SF8">
    <property type="entry name" value="COP9 SIGNALOSOME COMPLEX SUBUNIT 6"/>
    <property type="match status" value="1"/>
</dbReference>
<dbReference type="GO" id="GO:0000338">
    <property type="term" value="P:protein deneddylation"/>
    <property type="evidence" value="ECO:0007669"/>
    <property type="project" value="InterPro"/>
</dbReference>
<dbReference type="PANTHER" id="PTHR10540">
    <property type="entry name" value="EUKARYOTIC TRANSLATION INITIATION FACTOR 3 SUBUNIT F-RELATED"/>
    <property type="match status" value="1"/>
</dbReference>
<evidence type="ECO:0000256" key="4">
    <source>
        <dbReference type="ARBA" id="ARBA00022490"/>
    </source>
</evidence>
<accession>A0A318ZPF6</accession>
<feature type="region of interest" description="Disordered" evidence="8">
    <location>
        <begin position="220"/>
        <end position="261"/>
    </location>
</feature>
<evidence type="ECO:0000256" key="2">
    <source>
        <dbReference type="ARBA" id="ARBA00011098"/>
    </source>
</evidence>
<dbReference type="Gene3D" id="3.40.140.10">
    <property type="entry name" value="Cytidine Deaminase, domain 2"/>
    <property type="match status" value="1"/>
</dbReference>
<dbReference type="InterPro" id="IPR000555">
    <property type="entry name" value="JAMM/MPN+_dom"/>
</dbReference>
<dbReference type="AlphaFoldDB" id="A0A318ZPF6"/>
<comment type="subcellular location">
    <subcellularLocation>
        <location evidence="7">Cytoplasm</location>
    </subcellularLocation>
    <subcellularLocation>
        <location evidence="7">Nucleus</location>
    </subcellularLocation>
</comment>
<sequence length="451" mass="47625">MADYPDSLVSSKASDSGLHIQLHPLILLTISDHITRHAARCQQGPIVGALLGQHNGREVTLEHAFECLVTEGPNGEAQLPDSWFAERVQQFKDVHKAPALDLVGWWSTCPSTGPNAAHLPIHRQILQKHNESAVFLAFHPAEVAGGPSANGGKLPLTVYESVYEGENATANTNNMQVDGEEQPVLSIKFRELPYSVETGEAEMIGIDTVARTARNAAVYPTAESTSQSLSQAEPQSSTAQQPPPEETPQQQQPSAEPSVLLSPEEEELIASLNTRLNAIRTLESRISLIKSYVSSISTATSSSSTSTTTTTQPQSHSQTPTLSHPLLRNINACLSHLSLLTPPEQSALAAETRAQANDVHLVALLGQLSHSISNMRELGKRTAILNNARRTMAAARKAAPAGGIGPFGGTGGGGGRGGGGGGGGGGDLQMRMGLPGRYGDEIPFTGKTDGF</sequence>
<dbReference type="RefSeq" id="XP_025427980.1">
    <property type="nucleotide sequence ID" value="XM_025573695.1"/>
</dbReference>
<keyword evidence="4 7" id="KW-0963">Cytoplasm</keyword>
<feature type="compositionally biased region" description="Low complexity" evidence="8">
    <location>
        <begin position="299"/>
        <end position="321"/>
    </location>
</feature>
<evidence type="ECO:0000313" key="10">
    <source>
        <dbReference type="EMBL" id="PYH41998.1"/>
    </source>
</evidence>
<feature type="compositionally biased region" description="Polar residues" evidence="8">
    <location>
        <begin position="222"/>
        <end position="236"/>
    </location>
</feature>
<dbReference type="InterPro" id="IPR037518">
    <property type="entry name" value="MPN"/>
</dbReference>
<feature type="region of interest" description="Disordered" evidence="8">
    <location>
        <begin position="299"/>
        <end position="322"/>
    </location>
</feature>
<comment type="similarity">
    <text evidence="1 7">Belongs to the peptidase M67A family. CSN6 subfamily.</text>
</comment>
<evidence type="ECO:0000256" key="5">
    <source>
        <dbReference type="ARBA" id="ARBA00022790"/>
    </source>
</evidence>
<evidence type="ECO:0000256" key="1">
    <source>
        <dbReference type="ARBA" id="ARBA00010893"/>
    </source>
</evidence>
<organism evidence="10 11">
    <name type="scientific">Aspergillus saccharolyticus JOP 1030-1</name>
    <dbReference type="NCBI Taxonomy" id="1450539"/>
    <lineage>
        <taxon>Eukaryota</taxon>
        <taxon>Fungi</taxon>
        <taxon>Dikarya</taxon>
        <taxon>Ascomycota</taxon>
        <taxon>Pezizomycotina</taxon>
        <taxon>Eurotiomycetes</taxon>
        <taxon>Eurotiomycetidae</taxon>
        <taxon>Eurotiales</taxon>
        <taxon>Aspergillaceae</taxon>
        <taxon>Aspergillus</taxon>
        <taxon>Aspergillus subgen. Circumdati</taxon>
    </lineage>
</organism>
<dbReference type="OrthoDB" id="1378at2759"/>
<evidence type="ECO:0000256" key="7">
    <source>
        <dbReference type="RuleBase" id="RU367006"/>
    </source>
</evidence>
<protein>
    <recommendedName>
        <fullName evidence="3 7">COP9 signalosome complex subunit 6</fullName>
    </recommendedName>
</protein>
<dbReference type="GO" id="GO:0005737">
    <property type="term" value="C:cytoplasm"/>
    <property type="evidence" value="ECO:0007669"/>
    <property type="project" value="UniProtKB-SubCell"/>
</dbReference>
<dbReference type="GO" id="GO:0008237">
    <property type="term" value="F:metallopeptidase activity"/>
    <property type="evidence" value="ECO:0007669"/>
    <property type="project" value="InterPro"/>
</dbReference>
<feature type="domain" description="MPN" evidence="9">
    <location>
        <begin position="20"/>
        <end position="165"/>
    </location>
</feature>
<feature type="compositionally biased region" description="Low complexity" evidence="8">
    <location>
        <begin position="247"/>
        <end position="261"/>
    </location>
</feature>
<dbReference type="STRING" id="1450539.A0A318ZPF6"/>
<evidence type="ECO:0000256" key="3">
    <source>
        <dbReference type="ARBA" id="ARBA00014871"/>
    </source>
</evidence>
<dbReference type="FunFam" id="3.40.140.10:FF:000055">
    <property type="entry name" value="COP9 signalosome complex subunit 6"/>
    <property type="match status" value="1"/>
</dbReference>
<feature type="region of interest" description="Disordered" evidence="8">
    <location>
        <begin position="405"/>
        <end position="451"/>
    </location>
</feature>
<name>A0A318ZPF6_9EURO</name>
<dbReference type="Pfam" id="PF01398">
    <property type="entry name" value="JAB"/>
    <property type="match status" value="1"/>
</dbReference>
<keyword evidence="6 7" id="KW-0539">Nucleus</keyword>
<dbReference type="CDD" id="cd08063">
    <property type="entry name" value="MPN_CSN6"/>
    <property type="match status" value="1"/>
</dbReference>
<reference evidence="10 11" key="1">
    <citation type="submission" date="2016-12" db="EMBL/GenBank/DDBJ databases">
        <title>The genomes of Aspergillus section Nigri reveals drivers in fungal speciation.</title>
        <authorList>
            <consortium name="DOE Joint Genome Institute"/>
            <person name="Vesth T.C."/>
            <person name="Nybo J."/>
            <person name="Theobald S."/>
            <person name="Brandl J."/>
            <person name="Frisvad J.C."/>
            <person name="Nielsen K.F."/>
            <person name="Lyhne E.K."/>
            <person name="Kogle M.E."/>
            <person name="Kuo A."/>
            <person name="Riley R."/>
            <person name="Clum A."/>
            <person name="Nolan M."/>
            <person name="Lipzen A."/>
            <person name="Salamov A."/>
            <person name="Henrissat B."/>
            <person name="Wiebenga A."/>
            <person name="De Vries R.P."/>
            <person name="Grigoriev I.V."/>
            <person name="Mortensen U.H."/>
            <person name="Andersen M.R."/>
            <person name="Baker S.E."/>
        </authorList>
    </citation>
    <scope>NUCLEOTIDE SEQUENCE [LARGE SCALE GENOMIC DNA]</scope>
    <source>
        <strain evidence="10 11">JOP 1030-1</strain>
    </source>
</reference>
<dbReference type="Pfam" id="PF13012">
    <property type="entry name" value="MitMem_reg"/>
    <property type="match status" value="1"/>
</dbReference>
<dbReference type="Proteomes" id="UP000248349">
    <property type="component" value="Unassembled WGS sequence"/>
</dbReference>
<keyword evidence="5 7" id="KW-0736">Signalosome</keyword>
<comment type="subunit">
    <text evidence="2">Component of the COP9 signalosome (CSN) complex.</text>
</comment>
<dbReference type="GO" id="GO:0008180">
    <property type="term" value="C:COP9 signalosome"/>
    <property type="evidence" value="ECO:0007669"/>
    <property type="project" value="UniProtKB-UniRule"/>
</dbReference>
<gene>
    <name evidence="10" type="ORF">BP01DRAFT_347670</name>
</gene>
<evidence type="ECO:0000313" key="11">
    <source>
        <dbReference type="Proteomes" id="UP000248349"/>
    </source>
</evidence>
<keyword evidence="11" id="KW-1185">Reference proteome</keyword>
<dbReference type="EMBL" id="KZ821256">
    <property type="protein sequence ID" value="PYH41998.1"/>
    <property type="molecule type" value="Genomic_DNA"/>
</dbReference>
<comment type="function">
    <text evidence="7">Component of the COP9 signalosome complex (CSN), a complex involved in various cellular and developmental processes.</text>
</comment>
<evidence type="ECO:0000259" key="9">
    <source>
        <dbReference type="PROSITE" id="PS50249"/>
    </source>
</evidence>
<proteinExistence type="inferred from homology"/>
<evidence type="ECO:0000256" key="8">
    <source>
        <dbReference type="SAM" id="MobiDB-lite"/>
    </source>
</evidence>
<feature type="compositionally biased region" description="Gly residues" evidence="8">
    <location>
        <begin position="405"/>
        <end position="427"/>
    </location>
</feature>
<dbReference type="PROSITE" id="PS50249">
    <property type="entry name" value="MPN"/>
    <property type="match status" value="1"/>
</dbReference>
<dbReference type="GeneID" id="37074923"/>